<protein>
    <submittedName>
        <fullName evidence="10">Vancomycin high temperature exclusion protein</fullName>
    </submittedName>
</protein>
<organism evidence="10 11">
    <name type="scientific">Leptonema illini</name>
    <dbReference type="NCBI Taxonomy" id="183"/>
    <lineage>
        <taxon>Bacteria</taxon>
        <taxon>Pseudomonadati</taxon>
        <taxon>Spirochaetota</taxon>
        <taxon>Spirochaetia</taxon>
        <taxon>Leptospirales</taxon>
        <taxon>Leptospiraceae</taxon>
        <taxon>Leptonema</taxon>
    </lineage>
</organism>
<evidence type="ECO:0000256" key="7">
    <source>
        <dbReference type="ARBA" id="ARBA00037355"/>
    </source>
</evidence>
<evidence type="ECO:0000256" key="6">
    <source>
        <dbReference type="ARBA" id="ARBA00023136"/>
    </source>
</evidence>
<evidence type="ECO:0000313" key="10">
    <source>
        <dbReference type="EMBL" id="KAB2934777.1"/>
    </source>
</evidence>
<dbReference type="AlphaFoldDB" id="A0A833H449"/>
<keyword evidence="2" id="KW-1003">Cell membrane</keyword>
<evidence type="ECO:0000256" key="2">
    <source>
        <dbReference type="ARBA" id="ARBA00022475"/>
    </source>
</evidence>
<dbReference type="Proteomes" id="UP000460298">
    <property type="component" value="Unassembled WGS sequence"/>
</dbReference>
<evidence type="ECO:0000313" key="11">
    <source>
        <dbReference type="Proteomes" id="UP000460298"/>
    </source>
</evidence>
<dbReference type="Pfam" id="PF02698">
    <property type="entry name" value="DUF218"/>
    <property type="match status" value="1"/>
</dbReference>
<dbReference type="CDD" id="cd06259">
    <property type="entry name" value="YdcF-like"/>
    <property type="match status" value="1"/>
</dbReference>
<evidence type="ECO:0000259" key="9">
    <source>
        <dbReference type="Pfam" id="PF02698"/>
    </source>
</evidence>
<comment type="caution">
    <text evidence="10">The sequence shown here is derived from an EMBL/GenBank/DDBJ whole genome shotgun (WGS) entry which is preliminary data.</text>
</comment>
<dbReference type="PANTHER" id="PTHR30336:SF0">
    <property type="entry name" value="PROTEIN SANA"/>
    <property type="match status" value="1"/>
</dbReference>
<evidence type="ECO:0000256" key="4">
    <source>
        <dbReference type="ARBA" id="ARBA00022692"/>
    </source>
</evidence>
<keyword evidence="4 8" id="KW-0812">Transmembrane</keyword>
<keyword evidence="5 8" id="KW-1133">Transmembrane helix</keyword>
<feature type="domain" description="DUF218" evidence="9">
    <location>
        <begin position="148"/>
        <end position="267"/>
    </location>
</feature>
<comment type="function">
    <text evidence="7">Participates in the barrier function of the cell envelope.</text>
</comment>
<proteinExistence type="predicted"/>
<dbReference type="EMBL" id="WBUI01000002">
    <property type="protein sequence ID" value="KAB2934777.1"/>
    <property type="molecule type" value="Genomic_DNA"/>
</dbReference>
<evidence type="ECO:0000256" key="1">
    <source>
        <dbReference type="ARBA" id="ARBA00004377"/>
    </source>
</evidence>
<keyword evidence="6 8" id="KW-0472">Membrane</keyword>
<name>A0A833H449_9LEPT</name>
<evidence type="ECO:0000256" key="8">
    <source>
        <dbReference type="SAM" id="Phobius"/>
    </source>
</evidence>
<accession>A0A833H449</accession>
<sequence>MLPLLRSSRASRTASRWFFSLSRSRFAKAASISGCSSCIVCSSGWFPTESQTDVLSQARRKRRPLAITTSGIVYPGAEKRLRTEQDGQAGAVARIKFPVNRMQLLLLLLACLSVLPTLRAIWLHVTIVASRSLYTSVDALPPRNVGVLLGTSKYLRDGRLNLFLEYRIRAAVDLYQAGRIRHILVSGDNAHRSYNEPETIRDELLKRGIPADRIHLDYAGFRTLDSMVRAKAVFGQDSFTVISQQFHVERAVFIARRLGIDAIGYTARDVDRWNGMRTKLREILARMAAMLDVYVLGTEPKFYGPPVPIPGE</sequence>
<comment type="subcellular location">
    <subcellularLocation>
        <location evidence="1">Cell inner membrane</location>
        <topology evidence="1">Single-pass membrane protein</topology>
    </subcellularLocation>
</comment>
<keyword evidence="3" id="KW-0997">Cell inner membrane</keyword>
<dbReference type="InterPro" id="IPR051599">
    <property type="entry name" value="Cell_Envelope_Assoc"/>
</dbReference>
<dbReference type="GO" id="GO:0005886">
    <property type="term" value="C:plasma membrane"/>
    <property type="evidence" value="ECO:0007669"/>
    <property type="project" value="UniProtKB-SubCell"/>
</dbReference>
<dbReference type="InterPro" id="IPR003848">
    <property type="entry name" value="DUF218"/>
</dbReference>
<feature type="transmembrane region" description="Helical" evidence="8">
    <location>
        <begin position="104"/>
        <end position="125"/>
    </location>
</feature>
<dbReference type="PANTHER" id="PTHR30336">
    <property type="entry name" value="INNER MEMBRANE PROTEIN, PROBABLE PERMEASE"/>
    <property type="match status" value="1"/>
</dbReference>
<gene>
    <name evidence="10" type="ORF">F9K24_03095</name>
</gene>
<evidence type="ECO:0000256" key="5">
    <source>
        <dbReference type="ARBA" id="ARBA00022989"/>
    </source>
</evidence>
<reference evidence="10 11" key="1">
    <citation type="submission" date="2019-10" db="EMBL/GenBank/DDBJ databases">
        <title>Extracellular Electron Transfer in a Candidatus Methanoperedens spp. Enrichment Culture.</title>
        <authorList>
            <person name="Berger S."/>
            <person name="Rangel Shaw D."/>
            <person name="Berben T."/>
            <person name="In 'T Zandt M."/>
            <person name="Frank J."/>
            <person name="Reimann J."/>
            <person name="Jetten M.S.M."/>
            <person name="Welte C.U."/>
        </authorList>
    </citation>
    <scope>NUCLEOTIDE SEQUENCE [LARGE SCALE GENOMIC DNA]</scope>
    <source>
        <strain evidence="10">SB12</strain>
    </source>
</reference>
<evidence type="ECO:0000256" key="3">
    <source>
        <dbReference type="ARBA" id="ARBA00022519"/>
    </source>
</evidence>